<comment type="caution">
    <text evidence="2">The sequence shown here is derived from an EMBL/GenBank/DDBJ whole genome shotgun (WGS) entry which is preliminary data.</text>
</comment>
<feature type="region of interest" description="Disordered" evidence="1">
    <location>
        <begin position="242"/>
        <end position="389"/>
    </location>
</feature>
<sequence length="389" mass="42492">MPLSNPTGLHRAPWPSQGEPNLQPATPHDATLATTPPTQVCFGRQPLAANPCQLNEYGVHNVALETLSGLSKRIQFHAAAISTIQHAQSVLPSGSPLTPSLDSYQHQDCIIRQVSPPGRITALPLAHGMVMGYPVAGGMPILAPGGTILATKISGRNTVLHPSGGLGRGPGNAPLTGMRVSGLRDLSNQQGNVNSSSRGNTQISSYHYSHHHHPAFAAHPAPTLIHHPHSYLFLHAHPHYPSPQPWSAQHHQQQEQHHQHQHHSQGAMYNHPGQPMYYSPHPQQSVHALGQQYATPYHQQPTPPGHPSSLTTPSHLDPAQSWTPQHNHTPQPFYHSYPIHLPPSDFFPPPSIPSVPPNPHLPLNQQIPHQSQTLSQQQQQQQPQSQQEQ</sequence>
<feature type="region of interest" description="Disordered" evidence="1">
    <location>
        <begin position="1"/>
        <end position="37"/>
    </location>
</feature>
<feature type="compositionally biased region" description="Polar residues" evidence="1">
    <location>
        <begin position="281"/>
        <end position="300"/>
    </location>
</feature>
<dbReference type="AlphaFoldDB" id="A0A2N5TYK6"/>
<feature type="compositionally biased region" description="Pro residues" evidence="1">
    <location>
        <begin position="345"/>
        <end position="360"/>
    </location>
</feature>
<feature type="region of interest" description="Disordered" evidence="1">
    <location>
        <begin position="186"/>
        <end position="205"/>
    </location>
</feature>
<dbReference type="EMBL" id="PGCJ01000373">
    <property type="protein sequence ID" value="PLW30579.1"/>
    <property type="molecule type" value="Genomic_DNA"/>
</dbReference>
<dbReference type="STRING" id="200324.A0A2N5TYK6"/>
<organism evidence="2 3">
    <name type="scientific">Puccinia coronata f. sp. avenae</name>
    <dbReference type="NCBI Taxonomy" id="200324"/>
    <lineage>
        <taxon>Eukaryota</taxon>
        <taxon>Fungi</taxon>
        <taxon>Dikarya</taxon>
        <taxon>Basidiomycota</taxon>
        <taxon>Pucciniomycotina</taxon>
        <taxon>Pucciniomycetes</taxon>
        <taxon>Pucciniales</taxon>
        <taxon>Pucciniaceae</taxon>
        <taxon>Puccinia</taxon>
    </lineage>
</organism>
<accession>A0A2N5TYK6</accession>
<evidence type="ECO:0000313" key="2">
    <source>
        <dbReference type="EMBL" id="PLW30579.1"/>
    </source>
</evidence>
<protein>
    <submittedName>
        <fullName evidence="2">Uncharacterized protein</fullName>
    </submittedName>
</protein>
<name>A0A2N5TYK6_9BASI</name>
<keyword evidence="3" id="KW-1185">Reference proteome</keyword>
<evidence type="ECO:0000313" key="3">
    <source>
        <dbReference type="Proteomes" id="UP000235388"/>
    </source>
</evidence>
<proteinExistence type="predicted"/>
<feature type="compositionally biased region" description="Low complexity" evidence="1">
    <location>
        <begin position="361"/>
        <end position="389"/>
    </location>
</feature>
<gene>
    <name evidence="2" type="ORF">PCANC_24389</name>
</gene>
<reference evidence="2 3" key="1">
    <citation type="submission" date="2017-11" db="EMBL/GenBank/DDBJ databases">
        <title>De novo assembly and phasing of dikaryotic genomes from two isolates of Puccinia coronata f. sp. avenae, the causal agent of oat crown rust.</title>
        <authorList>
            <person name="Miller M.E."/>
            <person name="Zhang Y."/>
            <person name="Omidvar V."/>
            <person name="Sperschneider J."/>
            <person name="Schwessinger B."/>
            <person name="Raley C."/>
            <person name="Palmer J.M."/>
            <person name="Garnica D."/>
            <person name="Upadhyaya N."/>
            <person name="Rathjen J."/>
            <person name="Taylor J.M."/>
            <person name="Park R.F."/>
            <person name="Dodds P.N."/>
            <person name="Hirsch C.D."/>
            <person name="Kianian S.F."/>
            <person name="Figueroa M."/>
        </authorList>
    </citation>
    <scope>NUCLEOTIDE SEQUENCE [LARGE SCALE GENOMIC DNA]</scope>
    <source>
        <strain evidence="2">12NC29</strain>
    </source>
</reference>
<feature type="compositionally biased region" description="Polar residues" evidence="1">
    <location>
        <begin position="308"/>
        <end position="330"/>
    </location>
</feature>
<feature type="compositionally biased region" description="Polar residues" evidence="1">
    <location>
        <begin position="186"/>
        <end position="203"/>
    </location>
</feature>
<evidence type="ECO:0000256" key="1">
    <source>
        <dbReference type="SAM" id="MobiDB-lite"/>
    </source>
</evidence>
<dbReference type="Proteomes" id="UP000235388">
    <property type="component" value="Unassembled WGS sequence"/>
</dbReference>